<dbReference type="Pfam" id="PF09084">
    <property type="entry name" value="NMT1"/>
    <property type="match status" value="1"/>
</dbReference>
<dbReference type="Proteomes" id="UP000294200">
    <property type="component" value="Unassembled WGS sequence"/>
</dbReference>
<comment type="caution">
    <text evidence="3">The sequence shown here is derived from an EMBL/GenBank/DDBJ whole genome shotgun (WGS) entry which is preliminary data.</text>
</comment>
<protein>
    <submittedName>
        <fullName evidence="3">Nitrate ABC transporter substrate-binding protein</fullName>
    </submittedName>
</protein>
<dbReference type="SUPFAM" id="SSF53850">
    <property type="entry name" value="Periplasmic binding protein-like II"/>
    <property type="match status" value="1"/>
</dbReference>
<name>A0A4R0XBQ0_9BURK</name>
<feature type="chain" id="PRO_5020184885" evidence="1">
    <location>
        <begin position="21"/>
        <end position="342"/>
    </location>
</feature>
<keyword evidence="1" id="KW-0732">Signal</keyword>
<feature type="domain" description="SsuA/THI5-like" evidence="2">
    <location>
        <begin position="49"/>
        <end position="263"/>
    </location>
</feature>
<gene>
    <name evidence="3" type="ORF">BZM27_26050</name>
</gene>
<keyword evidence="4" id="KW-1185">Reference proteome</keyword>
<dbReference type="AlphaFoldDB" id="A0A4R0XBQ0"/>
<organism evidence="3 4">
    <name type="scientific">Paraburkholderia steynii</name>
    <dbReference type="NCBI Taxonomy" id="1245441"/>
    <lineage>
        <taxon>Bacteria</taxon>
        <taxon>Pseudomonadati</taxon>
        <taxon>Pseudomonadota</taxon>
        <taxon>Betaproteobacteria</taxon>
        <taxon>Burkholderiales</taxon>
        <taxon>Burkholderiaceae</taxon>
        <taxon>Paraburkholderia</taxon>
    </lineage>
</organism>
<dbReference type="Gene3D" id="3.40.190.10">
    <property type="entry name" value="Periplasmic binding protein-like II"/>
    <property type="match status" value="2"/>
</dbReference>
<evidence type="ECO:0000259" key="2">
    <source>
        <dbReference type="Pfam" id="PF09084"/>
    </source>
</evidence>
<dbReference type="EMBL" id="MWML01000106">
    <property type="protein sequence ID" value="TCG06482.1"/>
    <property type="molecule type" value="Genomic_DNA"/>
</dbReference>
<proteinExistence type="predicted"/>
<reference evidence="3 4" key="1">
    <citation type="submission" date="2017-02" db="EMBL/GenBank/DDBJ databases">
        <title>Paraburkholderia sophoroidis sp. nov. and Paraburkholderia steynii sp. nov. rhizobial symbionts of the fynbos legume Hypocalyptus sophoroides.</title>
        <authorList>
            <person name="Steenkamp E.T."/>
            <person name="Beukes C.W."/>
            <person name="Van Zyl E."/>
            <person name="Avontuur J."/>
            <person name="Chan W.Y."/>
            <person name="Hassen A."/>
            <person name="Palmer M."/>
            <person name="Mthombeni L."/>
            <person name="Phalane F."/>
            <person name="Sereme K."/>
            <person name="Venter S.N."/>
        </authorList>
    </citation>
    <scope>NUCLEOTIDE SEQUENCE [LARGE SCALE GENOMIC DNA]</scope>
    <source>
        <strain evidence="3 4">HC1.1ba</strain>
    </source>
</reference>
<feature type="signal peptide" evidence="1">
    <location>
        <begin position="1"/>
        <end position="20"/>
    </location>
</feature>
<sequence length="342" mass="37322">MKFLAIVLLLVIVAFSHALHAEPATSNAGDTPRRIVLLVDEIKAIRNFPVVLAERLGYLSDKEMTVTVMNTRDDTPHAEMLADGRVDAVMAYYHHNIVDQSEGNATEAIVTLGVTPGAKVLVANASKEKYKTLADLKGSRFIAGGAGSSKSTVANYLVLSGGNRITDYTRLGTDGKTNNTEALRNGTADFVVAPTPDGDFYEAQGVATTFADLTTVEGTKKYFGVLFPSSTVYMTRERAKTHPEIAQHLADAFVRTLRYINTHSAEEIAAIVPVEISGRDRAAYLKVLKEAKPMFATDGRMPADGAENEWRVLAEFKPSYRSVKPEQTYTNSFVDVALSRLR</sequence>
<evidence type="ECO:0000313" key="3">
    <source>
        <dbReference type="EMBL" id="TCG06482.1"/>
    </source>
</evidence>
<accession>A0A4R0XBQ0</accession>
<dbReference type="PANTHER" id="PTHR30024">
    <property type="entry name" value="ALIPHATIC SULFONATES-BINDING PROTEIN-RELATED"/>
    <property type="match status" value="1"/>
</dbReference>
<dbReference type="InterPro" id="IPR015168">
    <property type="entry name" value="SsuA/THI5"/>
</dbReference>
<evidence type="ECO:0000313" key="4">
    <source>
        <dbReference type="Proteomes" id="UP000294200"/>
    </source>
</evidence>
<evidence type="ECO:0000256" key="1">
    <source>
        <dbReference type="SAM" id="SignalP"/>
    </source>
</evidence>